<dbReference type="GeneID" id="8577064"/>
<gene>
    <name evidence="2 4" type="ORF">CBG11283</name>
    <name evidence="2" type="ORF">CBG_11283</name>
</gene>
<feature type="non-terminal residue" evidence="2">
    <location>
        <position position="143"/>
    </location>
</feature>
<keyword evidence="3" id="KW-1185">Reference proteome</keyword>
<organism evidence="2 3">
    <name type="scientific">Caenorhabditis briggsae</name>
    <dbReference type="NCBI Taxonomy" id="6238"/>
    <lineage>
        <taxon>Eukaryota</taxon>
        <taxon>Metazoa</taxon>
        <taxon>Ecdysozoa</taxon>
        <taxon>Nematoda</taxon>
        <taxon>Chromadorea</taxon>
        <taxon>Rhabditida</taxon>
        <taxon>Rhabditina</taxon>
        <taxon>Rhabditomorpha</taxon>
        <taxon>Rhabditoidea</taxon>
        <taxon>Rhabditidae</taxon>
        <taxon>Peloderinae</taxon>
        <taxon>Caenorhabditis</taxon>
    </lineage>
</organism>
<dbReference type="HOGENOM" id="CLU_1810949_0_0_1"/>
<dbReference type="GO" id="GO:0046983">
    <property type="term" value="F:protein dimerization activity"/>
    <property type="evidence" value="ECO:0007669"/>
    <property type="project" value="InterPro"/>
</dbReference>
<dbReference type="RefSeq" id="XP_002635069.1">
    <property type="nucleotide sequence ID" value="XM_002635023.1"/>
</dbReference>
<feature type="domain" description="HAT C-terminal dimerisation" evidence="1">
    <location>
        <begin position="53"/>
        <end position="129"/>
    </location>
</feature>
<dbReference type="PANTHER" id="PTHR47611:SF1">
    <property type="entry name" value="CCHC-TYPE DOMAIN-CONTAINING PROTEIN"/>
    <property type="match status" value="1"/>
</dbReference>
<protein>
    <submittedName>
        <fullName evidence="2">Protein CBG11283</fullName>
    </submittedName>
</protein>
<dbReference type="SUPFAM" id="SSF53098">
    <property type="entry name" value="Ribonuclease H-like"/>
    <property type="match status" value="1"/>
</dbReference>
<dbReference type="CTD" id="8577064"/>
<reference evidence="2 3" key="1">
    <citation type="journal article" date="2003" name="PLoS Biol.">
        <title>The genome sequence of Caenorhabditis briggsae: a platform for comparative genomics.</title>
        <authorList>
            <person name="Stein L.D."/>
            <person name="Bao Z."/>
            <person name="Blasiar D."/>
            <person name="Blumenthal T."/>
            <person name="Brent M.R."/>
            <person name="Chen N."/>
            <person name="Chinwalla A."/>
            <person name="Clarke L."/>
            <person name="Clee C."/>
            <person name="Coghlan A."/>
            <person name="Coulson A."/>
            <person name="D'Eustachio P."/>
            <person name="Fitch D.H."/>
            <person name="Fulton L.A."/>
            <person name="Fulton R.E."/>
            <person name="Griffiths-Jones S."/>
            <person name="Harris T.W."/>
            <person name="Hillier L.W."/>
            <person name="Kamath R."/>
            <person name="Kuwabara P.E."/>
            <person name="Mardis E.R."/>
            <person name="Marra M.A."/>
            <person name="Miner T.L."/>
            <person name="Minx P."/>
            <person name="Mullikin J.C."/>
            <person name="Plumb R.W."/>
            <person name="Rogers J."/>
            <person name="Schein J.E."/>
            <person name="Sohrmann M."/>
            <person name="Spieth J."/>
            <person name="Stajich J.E."/>
            <person name="Wei C."/>
            <person name="Willey D."/>
            <person name="Wilson R.K."/>
            <person name="Durbin R."/>
            <person name="Waterston R.H."/>
        </authorList>
    </citation>
    <scope>NUCLEOTIDE SEQUENCE [LARGE SCALE GENOMIC DNA]</scope>
    <source>
        <strain evidence="2 3">AF16</strain>
    </source>
</reference>
<dbReference type="eggNOG" id="KOG1121">
    <property type="taxonomic scope" value="Eukaryota"/>
</dbReference>
<reference evidence="2 3" key="2">
    <citation type="journal article" date="2011" name="PLoS Genet.">
        <title>Caenorhabditis briggsae recombinant inbred line genotypes reveal inter-strain incompatibility and the evolution of recombination.</title>
        <authorList>
            <person name="Ross J.A."/>
            <person name="Koboldt D.C."/>
            <person name="Staisch J.E."/>
            <person name="Chamberlin H.M."/>
            <person name="Gupta B.P."/>
            <person name="Miller R.D."/>
            <person name="Baird S.E."/>
            <person name="Haag E.S."/>
        </authorList>
    </citation>
    <scope>NUCLEOTIDE SEQUENCE [LARGE SCALE GENOMIC DNA]</scope>
    <source>
        <strain evidence="2 3">AF16</strain>
    </source>
</reference>
<feature type="non-terminal residue" evidence="2">
    <location>
        <position position="1"/>
    </location>
</feature>
<dbReference type="InterPro" id="IPR012337">
    <property type="entry name" value="RNaseH-like_sf"/>
</dbReference>
<evidence type="ECO:0000313" key="3">
    <source>
        <dbReference type="Proteomes" id="UP000008549"/>
    </source>
</evidence>
<dbReference type="KEGG" id="cbr:CBG_11283"/>
<dbReference type="WormBase" id="CBG11283">
    <property type="protein sequence ID" value="CBP17099"/>
    <property type="gene ID" value="WBGene00032423"/>
</dbReference>
<dbReference type="Pfam" id="PF05699">
    <property type="entry name" value="Dimer_Tnp_hAT"/>
    <property type="match status" value="1"/>
</dbReference>
<dbReference type="EMBL" id="HE600908">
    <property type="protein sequence ID" value="CAP30656.1"/>
    <property type="molecule type" value="Genomic_DNA"/>
</dbReference>
<name>A8XDD7_CAEBR</name>
<evidence type="ECO:0000313" key="2">
    <source>
        <dbReference type="EMBL" id="CAP30656.1"/>
    </source>
</evidence>
<dbReference type="OMA" id="FWTKATS"/>
<evidence type="ECO:0000259" key="1">
    <source>
        <dbReference type="Pfam" id="PF05699"/>
    </source>
</evidence>
<dbReference type="InParanoid" id="A8XDD7"/>
<proteinExistence type="predicted"/>
<dbReference type="AlphaFoldDB" id="A8XDD7"/>
<evidence type="ECO:0000313" key="4">
    <source>
        <dbReference type="WormBase" id="CBG11283"/>
    </source>
</evidence>
<dbReference type="InterPro" id="IPR008906">
    <property type="entry name" value="HATC_C_dom"/>
</dbReference>
<sequence length="143" mass="16454">TGATVTQARRDPQSVSIYGVDLRLYTQSRYPATPTTERKGKLSELVVAEHTKWFSERTDMDENPIKFWTKATSQEVFPTLYRLHLRFFSAPATTAEAERLFSSAKNILTDNRKLQNAENFSKLLILQQNVKLMGFHQQNSKNN</sequence>
<dbReference type="PANTHER" id="PTHR47611">
    <property type="entry name" value="HAT DIMERISATION DOMAIN, C-TERMINAL"/>
    <property type="match status" value="1"/>
</dbReference>
<dbReference type="Proteomes" id="UP000008549">
    <property type="component" value="Unassembled WGS sequence"/>
</dbReference>
<accession>A8XDD7</accession>